<sequence length="602" mass="69309">MTSTLLLGILLAVGLSVQANANYKQLEKQKALLDALEYVEKAMQEQEVSEESVFENDQLEETGVDDYETYIEEHWPEEAPEINLHPGPPIKEPPFNNVGKWEYMNEAERFPIGGAYPAYEIESEFTNILPVNEVVESVEEFDEEPPASVFDIDKETLEKMMQVAMDEGMLGDFEPQDSVDEIDDFELEPESSEQEFEESIVDEVNDEPTSEEEAMLEQLTEEIMEEVRAEIGKEIGKIAEDAITDLTDEVTAQVVEELKNGEIGFNDIDEAFGQEEGSESETDEDYLQEFWEASQSEEEKVPDKRDEEYAFGAWEDSANEDRNVDQINEVEVLNDMEEEGDDYDDDNVGDENDVTWKALQYLYGPYLDNVKQELIKYDSDEDVSNEIANGIYLEDSEFDDESYRVEEDNEEEESDYDYSTQGEDAYEEMYEEVVAEAVKELEDEAADTARKMVDEMLLSLVREEEREEQEEAEEEAVAEAERERLAEQYDSEECQILDYVVDNCEVIDLYEGLGDNGYREAFTGPCNRHQLCYICSDTYQLSETLCDKVFYGEMTEICEDSAACLMRAEYFLKVAQLRDVPENNPYLDFVCRNRCVLNALYE</sequence>
<evidence type="ECO:0000256" key="1">
    <source>
        <dbReference type="SAM" id="MobiDB-lite"/>
    </source>
</evidence>
<evidence type="ECO:0000256" key="2">
    <source>
        <dbReference type="SAM" id="SignalP"/>
    </source>
</evidence>
<feature type="signal peptide" evidence="2">
    <location>
        <begin position="1"/>
        <end position="21"/>
    </location>
</feature>
<feature type="compositionally biased region" description="Acidic residues" evidence="1">
    <location>
        <begin position="465"/>
        <end position="478"/>
    </location>
</feature>
<evidence type="ECO:0000313" key="4">
    <source>
        <dbReference type="RefSeq" id="XP_002734166.2"/>
    </source>
</evidence>
<dbReference type="PANTHER" id="PTHR37687:SF1">
    <property type="entry name" value="AGAP006772-PA"/>
    <property type="match status" value="1"/>
</dbReference>
<dbReference type="Gene3D" id="1.20.90.10">
    <property type="entry name" value="Phospholipase A2 domain"/>
    <property type="match status" value="1"/>
</dbReference>
<keyword evidence="3" id="KW-1185">Reference proteome</keyword>
<evidence type="ECO:0000313" key="3">
    <source>
        <dbReference type="Proteomes" id="UP000694865"/>
    </source>
</evidence>
<name>A0ABM0GNZ6_SACKO</name>
<protein>
    <submittedName>
        <fullName evidence="4">Probable inactive protein kinase DDB_G0270444-like</fullName>
    </submittedName>
</protein>
<feature type="chain" id="PRO_5046728530" evidence="2">
    <location>
        <begin position="22"/>
        <end position="602"/>
    </location>
</feature>
<proteinExistence type="predicted"/>
<keyword evidence="2" id="KW-0732">Signal</keyword>
<feature type="compositionally biased region" description="Acidic residues" evidence="1">
    <location>
        <begin position="407"/>
        <end position="416"/>
    </location>
</feature>
<dbReference type="PANTHER" id="PTHR37687">
    <property type="entry name" value="AGAP006772-PA"/>
    <property type="match status" value="1"/>
</dbReference>
<organism evidence="3 4">
    <name type="scientific">Saccoglossus kowalevskii</name>
    <name type="common">Acorn worm</name>
    <dbReference type="NCBI Taxonomy" id="10224"/>
    <lineage>
        <taxon>Eukaryota</taxon>
        <taxon>Metazoa</taxon>
        <taxon>Hemichordata</taxon>
        <taxon>Enteropneusta</taxon>
        <taxon>Harrimaniidae</taxon>
        <taxon>Saccoglossus</taxon>
    </lineage>
</organism>
<dbReference type="GeneID" id="100371206"/>
<feature type="region of interest" description="Disordered" evidence="1">
    <location>
        <begin position="463"/>
        <end position="483"/>
    </location>
</feature>
<feature type="region of interest" description="Disordered" evidence="1">
    <location>
        <begin position="398"/>
        <end position="419"/>
    </location>
</feature>
<dbReference type="InterPro" id="IPR036444">
    <property type="entry name" value="PLipase_A2_dom_sf"/>
</dbReference>
<accession>A0ABM0GNZ6</accession>
<dbReference type="RefSeq" id="XP_002734166.2">
    <property type="nucleotide sequence ID" value="XM_002734120.2"/>
</dbReference>
<dbReference type="Proteomes" id="UP000694865">
    <property type="component" value="Unplaced"/>
</dbReference>
<dbReference type="InterPro" id="IPR038875">
    <property type="entry name" value="PLA2_conodipine-like"/>
</dbReference>
<reference evidence="4" key="1">
    <citation type="submission" date="2025-08" db="UniProtKB">
        <authorList>
            <consortium name="RefSeq"/>
        </authorList>
    </citation>
    <scope>IDENTIFICATION</scope>
    <source>
        <tissue evidence="4">Testes</tissue>
    </source>
</reference>
<gene>
    <name evidence="4" type="primary">LOC100371206</name>
</gene>